<dbReference type="InterPro" id="IPR029058">
    <property type="entry name" value="AB_hydrolase_fold"/>
</dbReference>
<dbReference type="Proteomes" id="UP000319908">
    <property type="component" value="Unassembled WGS sequence"/>
</dbReference>
<comment type="caution">
    <text evidence="4">The sequence shown here is derived from an EMBL/GenBank/DDBJ whole genome shotgun (WGS) entry which is preliminary data.</text>
</comment>
<evidence type="ECO:0000259" key="3">
    <source>
        <dbReference type="Pfam" id="PF01764"/>
    </source>
</evidence>
<organism evidence="4 5">
    <name type="scientific">Allorhodopirellula heiligendammensis</name>
    <dbReference type="NCBI Taxonomy" id="2714739"/>
    <lineage>
        <taxon>Bacteria</taxon>
        <taxon>Pseudomonadati</taxon>
        <taxon>Planctomycetota</taxon>
        <taxon>Planctomycetia</taxon>
        <taxon>Pirellulales</taxon>
        <taxon>Pirellulaceae</taxon>
        <taxon>Allorhodopirellula</taxon>
    </lineage>
</organism>
<dbReference type="Gene3D" id="3.40.50.1820">
    <property type="entry name" value="alpha/beta hydrolase"/>
    <property type="match status" value="1"/>
</dbReference>
<proteinExistence type="predicted"/>
<feature type="region of interest" description="Disordered" evidence="1">
    <location>
        <begin position="62"/>
        <end position="85"/>
    </location>
</feature>
<dbReference type="OrthoDB" id="5522031at2"/>
<dbReference type="GO" id="GO:0006629">
    <property type="term" value="P:lipid metabolic process"/>
    <property type="evidence" value="ECO:0007669"/>
    <property type="project" value="InterPro"/>
</dbReference>
<keyword evidence="2" id="KW-0472">Membrane</keyword>
<feature type="domain" description="Fungal lipase-type" evidence="3">
    <location>
        <begin position="149"/>
        <end position="215"/>
    </location>
</feature>
<evidence type="ECO:0000313" key="5">
    <source>
        <dbReference type="Proteomes" id="UP000319908"/>
    </source>
</evidence>
<dbReference type="RefSeq" id="WP_146408287.1">
    <property type="nucleotide sequence ID" value="NZ_SJPU01000002.1"/>
</dbReference>
<feature type="transmembrane region" description="Helical" evidence="2">
    <location>
        <begin position="7"/>
        <end position="27"/>
    </location>
</feature>
<feature type="region of interest" description="Disordered" evidence="1">
    <location>
        <begin position="249"/>
        <end position="280"/>
    </location>
</feature>
<reference evidence="4 5" key="1">
    <citation type="journal article" date="2020" name="Antonie Van Leeuwenhoek">
        <title>Rhodopirellula heiligendammensis sp. nov., Rhodopirellula pilleata sp. nov., and Rhodopirellula solitaria sp. nov. isolated from natural or artificial marine surfaces in Northern Germany and California, USA, and emended description of the genus Rhodopirellula.</title>
        <authorList>
            <person name="Kallscheuer N."/>
            <person name="Wiegand S."/>
            <person name="Jogler M."/>
            <person name="Boedeker C."/>
            <person name="Peeters S.H."/>
            <person name="Rast P."/>
            <person name="Heuer A."/>
            <person name="Jetten M.S.M."/>
            <person name="Rohde M."/>
            <person name="Jogler C."/>
        </authorList>
    </citation>
    <scope>NUCLEOTIDE SEQUENCE [LARGE SCALE GENOMIC DNA]</scope>
    <source>
        <strain evidence="4 5">Poly21</strain>
    </source>
</reference>
<keyword evidence="5" id="KW-1185">Reference proteome</keyword>
<dbReference type="PANTHER" id="PTHR45856">
    <property type="entry name" value="ALPHA/BETA-HYDROLASES SUPERFAMILY PROTEIN"/>
    <property type="match status" value="1"/>
</dbReference>
<dbReference type="Pfam" id="PF01764">
    <property type="entry name" value="Lipase_3"/>
    <property type="match status" value="1"/>
</dbReference>
<dbReference type="PANTHER" id="PTHR45856:SF24">
    <property type="entry name" value="FUNGAL LIPASE-LIKE DOMAIN-CONTAINING PROTEIN"/>
    <property type="match status" value="1"/>
</dbReference>
<protein>
    <submittedName>
        <fullName evidence="4">Lipase (Class 3)</fullName>
    </submittedName>
</protein>
<evidence type="ECO:0000256" key="2">
    <source>
        <dbReference type="SAM" id="Phobius"/>
    </source>
</evidence>
<evidence type="ECO:0000256" key="1">
    <source>
        <dbReference type="SAM" id="MobiDB-lite"/>
    </source>
</evidence>
<name>A0A5C6BWQ6_9BACT</name>
<keyword evidence="2" id="KW-0812">Transmembrane</keyword>
<evidence type="ECO:0000313" key="4">
    <source>
        <dbReference type="EMBL" id="TWU16693.1"/>
    </source>
</evidence>
<accession>A0A5C6BWQ6</accession>
<dbReference type="SUPFAM" id="SSF53474">
    <property type="entry name" value="alpha/beta-Hydrolases"/>
    <property type="match status" value="1"/>
</dbReference>
<dbReference type="EMBL" id="SJPU01000002">
    <property type="protein sequence ID" value="TWU16693.1"/>
    <property type="molecule type" value="Genomic_DNA"/>
</dbReference>
<feature type="transmembrane region" description="Helical" evidence="2">
    <location>
        <begin position="34"/>
        <end position="55"/>
    </location>
</feature>
<sequence>MNMFVEYSGYLLLVGLLVLPIGLTVFVSEQHRSLVRRIGFCFLISGGVGLVALIYSSPGRETVEEEERDRDRPKPRPDLTLSDMLNGDWDSDEASDWPVARLMAEVCDLSYRSPVNAREEFKRMGFSSETIVDSSMIGYVLSLDDTAIVVLRGTDDSPDWISNLSFLSNRVDDGAIHKGFDNAYDALRPQVNQLLNRSSPRRVWITGHSLGGALAEDDHAFPFACASASVSVESSTQCPSLLQSEHDNFCSSSSRKGRIKNAKSSPVDSRDISDGPSNRPFVFGKSPQILVKISLSFSTTSDSLESEVSRRLNASFLPLR</sequence>
<keyword evidence="2" id="KW-1133">Transmembrane helix</keyword>
<dbReference type="InterPro" id="IPR002921">
    <property type="entry name" value="Fungal_lipase-type"/>
</dbReference>
<dbReference type="AlphaFoldDB" id="A0A5C6BWQ6"/>
<gene>
    <name evidence="4" type="ORF">Poly21_38980</name>
</gene>
<dbReference type="InterPro" id="IPR051218">
    <property type="entry name" value="Sec_MonoDiacylglyc_Lipase"/>
</dbReference>